<dbReference type="InterPro" id="IPR012854">
    <property type="entry name" value="Cu_amine_oxidase-like_N"/>
</dbReference>
<feature type="chain" id="PRO_5042059730" description="Copper amine oxidase-like N-terminal domain-containing protein" evidence="2">
    <location>
        <begin position="35"/>
        <end position="343"/>
    </location>
</feature>
<name>A0AAD0KHI4_9BACL</name>
<dbReference type="EMBL" id="CP021965">
    <property type="protein sequence ID" value="AWV32436.1"/>
    <property type="molecule type" value="Genomic_DNA"/>
</dbReference>
<organism evidence="4 5">
    <name type="scientific">Paenibacillus odorifer</name>
    <dbReference type="NCBI Taxonomy" id="189426"/>
    <lineage>
        <taxon>Bacteria</taxon>
        <taxon>Bacillati</taxon>
        <taxon>Bacillota</taxon>
        <taxon>Bacilli</taxon>
        <taxon>Bacillales</taxon>
        <taxon>Paenibacillaceae</taxon>
        <taxon>Paenibacillus</taxon>
    </lineage>
</organism>
<reference evidence="4 5" key="1">
    <citation type="submission" date="2017-06" db="EMBL/GenBank/DDBJ databases">
        <title>Complete genome sequence of Paenibacillus odorifer CBA7130.</title>
        <authorList>
            <person name="Nam Y.-D."/>
            <person name="Kang J."/>
            <person name="Chung W.-H."/>
        </authorList>
    </citation>
    <scope>NUCLEOTIDE SEQUENCE [LARGE SCALE GENOMIC DNA]</scope>
    <source>
        <strain evidence="4 5">CBA7130</strain>
    </source>
</reference>
<evidence type="ECO:0000313" key="5">
    <source>
        <dbReference type="Proteomes" id="UP000249163"/>
    </source>
</evidence>
<feature type="region of interest" description="Disordered" evidence="1">
    <location>
        <begin position="123"/>
        <end position="160"/>
    </location>
</feature>
<dbReference type="InterPro" id="IPR036582">
    <property type="entry name" value="Mao_N_sf"/>
</dbReference>
<dbReference type="Pfam" id="PF07833">
    <property type="entry name" value="Cu_amine_oxidN1"/>
    <property type="match status" value="1"/>
</dbReference>
<feature type="compositionally biased region" description="Low complexity" evidence="1">
    <location>
        <begin position="139"/>
        <end position="160"/>
    </location>
</feature>
<keyword evidence="2" id="KW-0732">Signal</keyword>
<proteinExistence type="predicted"/>
<evidence type="ECO:0000256" key="2">
    <source>
        <dbReference type="SAM" id="SignalP"/>
    </source>
</evidence>
<sequence>MKEECKMLKVTSKKVMSIITVSSMLLAVGAVAYADTTLKKISAYQNAAISIEVDNQKVNLSSSEGTMYPIIYEGHSYVSAKAVSEALGATVKWDNSRQAVVITSANGGTSTSVVPDKDNTVAQATAKPATVSTPPATESTPQATPKPAASSSATTSSNSGASFADAVKLGTSFTYTDLDNYYSPKGDSTSAQYTFTINKVTSTTLGQLKALGFEEHVTDPDVAVDYVLLDVTLKVKNASLVKGSQGQGWKFLSSFTPSIWGAETSSGQYYIGGSSDYFEGSLGENIEKLLADFPEVTPSKPGSFEASGKVILPIIKGKENSLVLRRNDSKLESDKTSIYFKLK</sequence>
<protein>
    <recommendedName>
        <fullName evidence="3">Copper amine oxidase-like N-terminal domain-containing protein</fullName>
    </recommendedName>
</protein>
<feature type="signal peptide" evidence="2">
    <location>
        <begin position="1"/>
        <end position="34"/>
    </location>
</feature>
<evidence type="ECO:0000256" key="1">
    <source>
        <dbReference type="SAM" id="MobiDB-lite"/>
    </source>
</evidence>
<dbReference type="Proteomes" id="UP000249163">
    <property type="component" value="Chromosome"/>
</dbReference>
<gene>
    <name evidence="4" type="ORF">CD191_07300</name>
</gene>
<dbReference type="AlphaFoldDB" id="A0AAD0KHI4"/>
<dbReference type="SUPFAM" id="SSF55383">
    <property type="entry name" value="Copper amine oxidase, domain N"/>
    <property type="match status" value="1"/>
</dbReference>
<evidence type="ECO:0000313" key="4">
    <source>
        <dbReference type="EMBL" id="AWV32436.1"/>
    </source>
</evidence>
<feature type="domain" description="Copper amine oxidase-like N-terminal" evidence="3">
    <location>
        <begin position="64"/>
        <end position="127"/>
    </location>
</feature>
<evidence type="ECO:0000259" key="3">
    <source>
        <dbReference type="Pfam" id="PF07833"/>
    </source>
</evidence>
<accession>A0AAD0KHI4</accession>